<comment type="caution">
    <text evidence="2">The sequence shown here is derived from an EMBL/GenBank/DDBJ whole genome shotgun (WGS) entry which is preliminary data.</text>
</comment>
<dbReference type="Pfam" id="PF01471">
    <property type="entry name" value="PG_binding_1"/>
    <property type="match status" value="1"/>
</dbReference>
<dbReference type="InterPro" id="IPR036365">
    <property type="entry name" value="PGBD-like_sf"/>
</dbReference>
<dbReference type="SUPFAM" id="SSF47090">
    <property type="entry name" value="PGBD-like"/>
    <property type="match status" value="1"/>
</dbReference>
<accession>A0A1W0BAG4</accession>
<organism evidence="2 3">
    <name type="scientific">Nocardia donostiensis</name>
    <dbReference type="NCBI Taxonomy" id="1538463"/>
    <lineage>
        <taxon>Bacteria</taxon>
        <taxon>Bacillati</taxon>
        <taxon>Actinomycetota</taxon>
        <taxon>Actinomycetes</taxon>
        <taxon>Mycobacteriales</taxon>
        <taxon>Nocardiaceae</taxon>
        <taxon>Nocardia</taxon>
    </lineage>
</organism>
<dbReference type="Gene3D" id="1.10.101.10">
    <property type="entry name" value="PGBD-like superfamily/PGBD"/>
    <property type="match status" value="1"/>
</dbReference>
<dbReference type="InterPro" id="IPR002477">
    <property type="entry name" value="Peptidoglycan-bd-like"/>
</dbReference>
<protein>
    <recommendedName>
        <fullName evidence="1">Peptidoglycan binding-like domain-containing protein</fullName>
    </recommendedName>
</protein>
<evidence type="ECO:0000259" key="1">
    <source>
        <dbReference type="Pfam" id="PF01471"/>
    </source>
</evidence>
<gene>
    <name evidence="2" type="ORF">B0T46_08715</name>
</gene>
<dbReference type="EMBL" id="MUMY01000006">
    <property type="protein sequence ID" value="ONM49017.1"/>
    <property type="molecule type" value="Genomic_DNA"/>
</dbReference>
<feature type="domain" description="Peptidoglycan binding-like" evidence="1">
    <location>
        <begin position="76"/>
        <end position="120"/>
    </location>
</feature>
<sequence>MVIAVVGFGAVTGVAQASPGNGGLVLTAPRGAEPADIDAESADSESVIVGCLIEEPTLRRGDDGVCVAVVQLIVSDYYGNGTVEVDGVFGSRTQQAVRNFQRYYDIRVDGIVGPQTWDALGSACTDQGLCRSSGAAGRGN</sequence>
<dbReference type="STRING" id="1538463.B0T36_15885"/>
<evidence type="ECO:0000313" key="2">
    <source>
        <dbReference type="EMBL" id="ONM49017.1"/>
    </source>
</evidence>
<evidence type="ECO:0000313" key="3">
    <source>
        <dbReference type="Proteomes" id="UP000188836"/>
    </source>
</evidence>
<reference evidence="2 3" key="1">
    <citation type="journal article" date="2016" name="Antonie Van Leeuwenhoek">
        <title>Nocardia donostiensis sp. nov., isolated from human respiratory specimens.</title>
        <authorList>
            <person name="Ercibengoa M."/>
            <person name="Bell M."/>
            <person name="Marimon J.M."/>
            <person name="Humrighouse B."/>
            <person name="Klenk H.P."/>
            <person name="Potter G."/>
            <person name="Perez-Trallero E."/>
        </authorList>
    </citation>
    <scope>NUCLEOTIDE SEQUENCE [LARGE SCALE GENOMIC DNA]</scope>
    <source>
        <strain evidence="2 3">X1655</strain>
    </source>
</reference>
<dbReference type="AlphaFoldDB" id="A0A1W0BAG4"/>
<proteinExistence type="predicted"/>
<dbReference type="InterPro" id="IPR036366">
    <property type="entry name" value="PGBDSf"/>
</dbReference>
<name>A0A1W0BAG4_9NOCA</name>
<keyword evidence="3" id="KW-1185">Reference proteome</keyword>
<dbReference type="Proteomes" id="UP000188836">
    <property type="component" value="Unassembled WGS sequence"/>
</dbReference>